<evidence type="ECO:0000256" key="4">
    <source>
        <dbReference type="ARBA" id="ARBA00022692"/>
    </source>
</evidence>
<dbReference type="GO" id="GO:0006814">
    <property type="term" value="P:sodium ion transport"/>
    <property type="evidence" value="ECO:0007669"/>
    <property type="project" value="UniProtKB-KW"/>
</dbReference>
<keyword evidence="2" id="KW-0813">Transport</keyword>
<protein>
    <submittedName>
        <fullName evidence="12">Sodium/hydrogen exchanger family protein</fullName>
    </submittedName>
</protein>
<gene>
    <name evidence="12" type="ORF">J7T54_004677</name>
</gene>
<dbReference type="EMBL" id="JAGIXG020000005">
    <property type="protein sequence ID" value="KAI6784131.1"/>
    <property type="molecule type" value="Genomic_DNA"/>
</dbReference>
<dbReference type="OrthoDB" id="1288932at2759"/>
<evidence type="ECO:0000256" key="1">
    <source>
        <dbReference type="ARBA" id="ARBA00004141"/>
    </source>
</evidence>
<dbReference type="GO" id="GO:0015297">
    <property type="term" value="F:antiporter activity"/>
    <property type="evidence" value="ECO:0007669"/>
    <property type="project" value="UniProtKB-KW"/>
</dbReference>
<dbReference type="Pfam" id="PF00999">
    <property type="entry name" value="Na_H_Exchanger"/>
    <property type="match status" value="1"/>
</dbReference>
<comment type="subcellular location">
    <subcellularLocation>
        <location evidence="1">Membrane</location>
        <topology evidence="1">Multi-pass membrane protein</topology>
    </subcellularLocation>
</comment>
<keyword evidence="9" id="KW-0739">Sodium transport</keyword>
<keyword evidence="3" id="KW-0050">Antiport</keyword>
<feature type="transmembrane region" description="Helical" evidence="10">
    <location>
        <begin position="38"/>
        <end position="56"/>
    </location>
</feature>
<dbReference type="GO" id="GO:1902600">
    <property type="term" value="P:proton transmembrane transport"/>
    <property type="evidence" value="ECO:0007669"/>
    <property type="project" value="InterPro"/>
</dbReference>
<evidence type="ECO:0000256" key="2">
    <source>
        <dbReference type="ARBA" id="ARBA00022448"/>
    </source>
</evidence>
<organism evidence="12 13">
    <name type="scientific">Emericellopsis cladophorae</name>
    <dbReference type="NCBI Taxonomy" id="2686198"/>
    <lineage>
        <taxon>Eukaryota</taxon>
        <taxon>Fungi</taxon>
        <taxon>Dikarya</taxon>
        <taxon>Ascomycota</taxon>
        <taxon>Pezizomycotina</taxon>
        <taxon>Sordariomycetes</taxon>
        <taxon>Hypocreomycetidae</taxon>
        <taxon>Hypocreales</taxon>
        <taxon>Bionectriaceae</taxon>
        <taxon>Emericellopsis</taxon>
    </lineage>
</organism>
<keyword evidence="4 10" id="KW-0812">Transmembrane</keyword>
<sequence length="235" mass="24492">MAGTDSSLAYHEPSVITIVIISGFILLPNGLNYCLDKLVYCGLLAQVFLGIAWGTPGAKWLSEELEHAIVQLGYLGLILIVFEGGVSTSFKSLKANLLLSIGVAITGIIVPISLSFTLGPIIGASPLQAFAAGAALCATSLGTTFTVLGTSGLSATRMGVVLTSAAMMDDVVGLIMVQVVSNLGGGSKFSAVTVIRPVSVSLGFMTLVPAVWIELLSRIPRQLRPIFKSFGQIHL</sequence>
<dbReference type="AlphaFoldDB" id="A0A9Q0BGM2"/>
<feature type="transmembrane region" description="Helical" evidence="10">
    <location>
        <begin position="129"/>
        <end position="148"/>
    </location>
</feature>
<feature type="transmembrane region" description="Helical" evidence="10">
    <location>
        <begin position="160"/>
        <end position="180"/>
    </location>
</feature>
<proteinExistence type="predicted"/>
<evidence type="ECO:0000256" key="9">
    <source>
        <dbReference type="ARBA" id="ARBA00023201"/>
    </source>
</evidence>
<dbReference type="Gene3D" id="1.20.1530.20">
    <property type="match status" value="1"/>
</dbReference>
<dbReference type="Proteomes" id="UP001055219">
    <property type="component" value="Unassembled WGS sequence"/>
</dbReference>
<reference evidence="12" key="1">
    <citation type="journal article" date="2021" name="J Fungi (Basel)">
        <title>Genomic and Metabolomic Analyses of the Marine Fungus Emericellopsis cladophorae: Insights into Saltwater Adaptability Mechanisms and Its Biosynthetic Potential.</title>
        <authorList>
            <person name="Goncalves M.F.M."/>
            <person name="Hilario S."/>
            <person name="Van de Peer Y."/>
            <person name="Esteves A.C."/>
            <person name="Alves A."/>
        </authorList>
    </citation>
    <scope>NUCLEOTIDE SEQUENCE</scope>
    <source>
        <strain evidence="12">MUM 19.33</strain>
    </source>
</reference>
<feature type="transmembrane region" description="Helical" evidence="10">
    <location>
        <begin position="68"/>
        <end position="86"/>
    </location>
</feature>
<dbReference type="InterPro" id="IPR038770">
    <property type="entry name" value="Na+/solute_symporter_sf"/>
</dbReference>
<evidence type="ECO:0000313" key="12">
    <source>
        <dbReference type="EMBL" id="KAI6784131.1"/>
    </source>
</evidence>
<keyword evidence="13" id="KW-1185">Reference proteome</keyword>
<evidence type="ECO:0000256" key="5">
    <source>
        <dbReference type="ARBA" id="ARBA00022989"/>
    </source>
</evidence>
<name>A0A9Q0BGM2_9HYPO</name>
<dbReference type="RefSeq" id="XP_051364987.1">
    <property type="nucleotide sequence ID" value="XM_051503356.1"/>
</dbReference>
<accession>A0A9Q0BGM2</accession>
<reference evidence="12" key="2">
    <citation type="submission" date="2022-07" db="EMBL/GenBank/DDBJ databases">
        <authorList>
            <person name="Goncalves M.F.M."/>
            <person name="Hilario S."/>
            <person name="Van De Peer Y."/>
            <person name="Esteves A.C."/>
            <person name="Alves A."/>
        </authorList>
    </citation>
    <scope>NUCLEOTIDE SEQUENCE</scope>
    <source>
        <strain evidence="12">MUM 19.33</strain>
    </source>
</reference>
<keyword evidence="7" id="KW-0406">Ion transport</keyword>
<keyword evidence="6" id="KW-0915">Sodium</keyword>
<feature type="domain" description="Cation/H+ exchanger transmembrane" evidence="11">
    <location>
        <begin position="43"/>
        <end position="219"/>
    </location>
</feature>
<keyword evidence="5 10" id="KW-1133">Transmembrane helix</keyword>
<dbReference type="GeneID" id="75831163"/>
<evidence type="ECO:0000256" key="7">
    <source>
        <dbReference type="ARBA" id="ARBA00023065"/>
    </source>
</evidence>
<evidence type="ECO:0000256" key="10">
    <source>
        <dbReference type="SAM" id="Phobius"/>
    </source>
</evidence>
<evidence type="ECO:0000313" key="13">
    <source>
        <dbReference type="Proteomes" id="UP001055219"/>
    </source>
</evidence>
<dbReference type="PANTHER" id="PTHR43562:SF3">
    <property type="entry name" value="SODIUM ION_PROTON EXCHANGER (EUROFUNG)"/>
    <property type="match status" value="1"/>
</dbReference>
<feature type="transmembrane region" description="Helical" evidence="10">
    <location>
        <begin position="200"/>
        <end position="219"/>
    </location>
</feature>
<feature type="transmembrane region" description="Helical" evidence="10">
    <location>
        <begin position="98"/>
        <end position="123"/>
    </location>
</feature>
<dbReference type="GO" id="GO:0016020">
    <property type="term" value="C:membrane"/>
    <property type="evidence" value="ECO:0007669"/>
    <property type="project" value="UniProtKB-SubCell"/>
</dbReference>
<evidence type="ECO:0000259" key="11">
    <source>
        <dbReference type="Pfam" id="PF00999"/>
    </source>
</evidence>
<feature type="transmembrane region" description="Helical" evidence="10">
    <location>
        <begin position="14"/>
        <end position="31"/>
    </location>
</feature>
<evidence type="ECO:0000256" key="3">
    <source>
        <dbReference type="ARBA" id="ARBA00022449"/>
    </source>
</evidence>
<keyword evidence="8 10" id="KW-0472">Membrane</keyword>
<comment type="caution">
    <text evidence="12">The sequence shown here is derived from an EMBL/GenBank/DDBJ whole genome shotgun (WGS) entry which is preliminary data.</text>
</comment>
<dbReference type="PANTHER" id="PTHR43562">
    <property type="entry name" value="NAPA-TYPE SODIUM/HYDROGEN ANTIPORTER"/>
    <property type="match status" value="1"/>
</dbReference>
<dbReference type="InterPro" id="IPR006153">
    <property type="entry name" value="Cation/H_exchanger_TM"/>
</dbReference>
<evidence type="ECO:0000256" key="6">
    <source>
        <dbReference type="ARBA" id="ARBA00023053"/>
    </source>
</evidence>
<evidence type="ECO:0000256" key="8">
    <source>
        <dbReference type="ARBA" id="ARBA00023136"/>
    </source>
</evidence>